<reference evidence="1" key="1">
    <citation type="submission" date="2017-05" db="EMBL/GenBank/DDBJ databases">
        <title>Complete sequence of p1642-2.</title>
        <authorList>
            <person name="Zhao Y."/>
            <person name="Liang Y."/>
            <person name="Sun Q."/>
            <person name="Chen S."/>
            <person name="Tong Y."/>
        </authorList>
    </citation>
    <scope>NUCLEOTIDE SEQUENCE</scope>
    <source>
        <strain evidence="1">1642</strain>
        <plasmid evidence="1">p1642-2</plasmid>
    </source>
</reference>
<proteinExistence type="predicted"/>
<evidence type="ECO:0000313" key="1">
    <source>
        <dbReference type="EMBL" id="AWF78829.1"/>
    </source>
</evidence>
<organism evidence="1">
    <name type="scientific">Klebsiella pneumoniae</name>
    <dbReference type="NCBI Taxonomy" id="573"/>
    <lineage>
        <taxon>Bacteria</taxon>
        <taxon>Pseudomonadati</taxon>
        <taxon>Pseudomonadota</taxon>
        <taxon>Gammaproteobacteria</taxon>
        <taxon>Enterobacterales</taxon>
        <taxon>Enterobacteriaceae</taxon>
        <taxon>Klebsiella/Raoultella group</taxon>
        <taxon>Klebsiella</taxon>
        <taxon>Klebsiella pneumoniae complex</taxon>
    </lineage>
</organism>
<accession>A0A2S1JKE1</accession>
<protein>
    <submittedName>
        <fullName evidence="1">Uncharacterized protein</fullName>
    </submittedName>
</protein>
<dbReference type="AlphaFoldDB" id="A0A2S1JKE1"/>
<dbReference type="EMBL" id="MF156696">
    <property type="protein sequence ID" value="AWF78829.1"/>
    <property type="molecule type" value="Genomic_DNA"/>
</dbReference>
<sequence length="43" mass="4899">MARQKLVKNYHMAVIEFVKVSTMPTSAKVQKSSIVPMLELKHV</sequence>
<keyword evidence="1" id="KW-0614">Plasmid</keyword>
<geneLocation type="plasmid" evidence="1">
    <name>p1642-2</name>
</geneLocation>
<name>A0A2S1JKE1_KLEPN</name>